<organism evidence="1">
    <name type="scientific">marine metagenome</name>
    <dbReference type="NCBI Taxonomy" id="408172"/>
    <lineage>
        <taxon>unclassified sequences</taxon>
        <taxon>metagenomes</taxon>
        <taxon>ecological metagenomes</taxon>
    </lineage>
</organism>
<sequence length="28" mass="3024">MSQRWRVILSNLAVVALFSVACASGTNE</sequence>
<protein>
    <submittedName>
        <fullName evidence="1">Uncharacterized protein</fullName>
    </submittedName>
</protein>
<name>A0A381X553_9ZZZZ</name>
<accession>A0A381X553</accession>
<dbReference type="PROSITE" id="PS51257">
    <property type="entry name" value="PROKAR_LIPOPROTEIN"/>
    <property type="match status" value="1"/>
</dbReference>
<dbReference type="EMBL" id="UINC01013874">
    <property type="protein sequence ID" value="SVA59611.1"/>
    <property type="molecule type" value="Genomic_DNA"/>
</dbReference>
<feature type="non-terminal residue" evidence="1">
    <location>
        <position position="28"/>
    </location>
</feature>
<evidence type="ECO:0000313" key="1">
    <source>
        <dbReference type="EMBL" id="SVA59611.1"/>
    </source>
</evidence>
<gene>
    <name evidence="1" type="ORF">METZ01_LOCUS112465</name>
</gene>
<proteinExistence type="predicted"/>
<dbReference type="AlphaFoldDB" id="A0A381X553"/>
<reference evidence="1" key="1">
    <citation type="submission" date="2018-05" db="EMBL/GenBank/DDBJ databases">
        <authorList>
            <person name="Lanie J.A."/>
            <person name="Ng W.-L."/>
            <person name="Kazmierczak K.M."/>
            <person name="Andrzejewski T.M."/>
            <person name="Davidsen T.M."/>
            <person name="Wayne K.J."/>
            <person name="Tettelin H."/>
            <person name="Glass J.I."/>
            <person name="Rusch D."/>
            <person name="Podicherti R."/>
            <person name="Tsui H.-C.T."/>
            <person name="Winkler M.E."/>
        </authorList>
    </citation>
    <scope>NUCLEOTIDE SEQUENCE</scope>
</reference>